<organism evidence="1 2">
    <name type="scientific">Thermoflavimicrobium daqui</name>
    <dbReference type="NCBI Taxonomy" id="2137476"/>
    <lineage>
        <taxon>Bacteria</taxon>
        <taxon>Bacillati</taxon>
        <taxon>Bacillota</taxon>
        <taxon>Bacilli</taxon>
        <taxon>Bacillales</taxon>
        <taxon>Thermoactinomycetaceae</taxon>
        <taxon>Thermoflavimicrobium</taxon>
    </lineage>
</organism>
<dbReference type="EMBL" id="QJKK01000003">
    <property type="protein sequence ID" value="RAL25693.1"/>
    <property type="molecule type" value="Genomic_DNA"/>
</dbReference>
<comment type="caution">
    <text evidence="1">The sequence shown here is derived from an EMBL/GenBank/DDBJ whole genome shotgun (WGS) entry which is preliminary data.</text>
</comment>
<dbReference type="Proteomes" id="UP000251213">
    <property type="component" value="Unassembled WGS sequence"/>
</dbReference>
<dbReference type="AlphaFoldDB" id="A0A364K5Y2"/>
<reference evidence="1 2" key="1">
    <citation type="submission" date="2018-06" db="EMBL/GenBank/DDBJ databases">
        <title>Thermoflavimicrobium daqus sp. nov., a thermophilic microbe isolated from Moutai-flavour Daqu.</title>
        <authorList>
            <person name="Wang X."/>
            <person name="Zhou H."/>
        </authorList>
    </citation>
    <scope>NUCLEOTIDE SEQUENCE [LARGE SCALE GENOMIC DNA]</scope>
    <source>
        <strain evidence="1 2">FBKL4.011</strain>
    </source>
</reference>
<dbReference type="RefSeq" id="WP_113658307.1">
    <property type="nucleotide sequence ID" value="NZ_KZ845665.1"/>
</dbReference>
<evidence type="ECO:0000313" key="1">
    <source>
        <dbReference type="EMBL" id="RAL25693.1"/>
    </source>
</evidence>
<protein>
    <submittedName>
        <fullName evidence="1">Uncharacterized protein</fullName>
    </submittedName>
</protein>
<gene>
    <name evidence="1" type="ORF">DL897_06355</name>
</gene>
<accession>A0A364K5Y2</accession>
<sequence>MNFQDVRDFMNSNESDQKIYELSNLADFLERGSIRDSDIIEIINFLIEKLIVEDNRDVCSHNKCIMV</sequence>
<reference evidence="1 2" key="2">
    <citation type="submission" date="2018-06" db="EMBL/GenBank/DDBJ databases">
        <authorList>
            <person name="Zhirakovskaya E."/>
        </authorList>
    </citation>
    <scope>NUCLEOTIDE SEQUENCE [LARGE SCALE GENOMIC DNA]</scope>
    <source>
        <strain evidence="1 2">FBKL4.011</strain>
    </source>
</reference>
<keyword evidence="2" id="KW-1185">Reference proteome</keyword>
<proteinExistence type="predicted"/>
<name>A0A364K5Y2_9BACL</name>
<evidence type="ECO:0000313" key="2">
    <source>
        <dbReference type="Proteomes" id="UP000251213"/>
    </source>
</evidence>